<reference evidence="9 10" key="1">
    <citation type="submission" date="2019-04" db="EMBL/GenBank/DDBJ databases">
        <authorList>
            <person name="Van Vliet M D."/>
        </authorList>
    </citation>
    <scope>NUCLEOTIDE SEQUENCE [LARGE SCALE GENOMIC DNA]</scope>
    <source>
        <strain evidence="9 10">F1</strain>
    </source>
</reference>
<accession>A0A6C2U399</accession>
<keyword evidence="5 8" id="KW-0732">Signal</keyword>
<comment type="similarity">
    <text evidence="2">Belongs to the OmpP1/FadL family.</text>
</comment>
<evidence type="ECO:0000256" key="6">
    <source>
        <dbReference type="ARBA" id="ARBA00023136"/>
    </source>
</evidence>
<dbReference type="SUPFAM" id="SSF56935">
    <property type="entry name" value="Porins"/>
    <property type="match status" value="1"/>
</dbReference>
<dbReference type="GO" id="GO:0015483">
    <property type="term" value="F:long-chain fatty acid transporting porin activity"/>
    <property type="evidence" value="ECO:0007669"/>
    <property type="project" value="TreeGrafter"/>
</dbReference>
<dbReference type="PANTHER" id="PTHR35093">
    <property type="entry name" value="OUTER MEMBRANE PROTEIN NMB0088-RELATED"/>
    <property type="match status" value="1"/>
</dbReference>
<organism evidence="9 10">
    <name type="scientific">Pontiella desulfatans</name>
    <dbReference type="NCBI Taxonomy" id="2750659"/>
    <lineage>
        <taxon>Bacteria</taxon>
        <taxon>Pseudomonadati</taxon>
        <taxon>Kiritimatiellota</taxon>
        <taxon>Kiritimatiellia</taxon>
        <taxon>Kiritimatiellales</taxon>
        <taxon>Pontiellaceae</taxon>
        <taxon>Pontiella</taxon>
    </lineage>
</organism>
<keyword evidence="4" id="KW-0812">Transmembrane</keyword>
<dbReference type="PANTHER" id="PTHR35093:SF8">
    <property type="entry name" value="OUTER MEMBRANE PROTEIN NMB0088-RELATED"/>
    <property type="match status" value="1"/>
</dbReference>
<dbReference type="GO" id="GO:0009279">
    <property type="term" value="C:cell outer membrane"/>
    <property type="evidence" value="ECO:0007669"/>
    <property type="project" value="UniProtKB-SubCell"/>
</dbReference>
<dbReference type="InterPro" id="IPR005017">
    <property type="entry name" value="OMPP1/FadL/TodX"/>
</dbReference>
<keyword evidence="6" id="KW-0472">Membrane</keyword>
<feature type="signal peptide" evidence="8">
    <location>
        <begin position="1"/>
        <end position="21"/>
    </location>
</feature>
<comment type="subcellular location">
    <subcellularLocation>
        <location evidence="1">Cell outer membrane</location>
        <topology evidence="1">Multi-pass membrane protein</topology>
    </subcellularLocation>
</comment>
<dbReference type="Proteomes" id="UP000366872">
    <property type="component" value="Unassembled WGS sequence"/>
</dbReference>
<dbReference type="AlphaFoldDB" id="A0A6C2U399"/>
<keyword evidence="7" id="KW-0998">Cell outer membrane</keyword>
<evidence type="ECO:0000256" key="4">
    <source>
        <dbReference type="ARBA" id="ARBA00022692"/>
    </source>
</evidence>
<protein>
    <recommendedName>
        <fullName evidence="11">47 kDa outer membrane protein</fullName>
    </recommendedName>
</protein>
<evidence type="ECO:0000256" key="8">
    <source>
        <dbReference type="SAM" id="SignalP"/>
    </source>
</evidence>
<evidence type="ECO:0008006" key="11">
    <source>
        <dbReference type="Google" id="ProtNLM"/>
    </source>
</evidence>
<proteinExistence type="inferred from homology"/>
<gene>
    <name evidence="9" type="ORF">PDESU_03050</name>
</gene>
<name>A0A6C2U399_PONDE</name>
<evidence type="ECO:0000256" key="1">
    <source>
        <dbReference type="ARBA" id="ARBA00004571"/>
    </source>
</evidence>
<dbReference type="RefSeq" id="WP_136079963.1">
    <property type="nucleotide sequence ID" value="NZ_CAAHFG010000001.1"/>
</dbReference>
<evidence type="ECO:0000256" key="5">
    <source>
        <dbReference type="ARBA" id="ARBA00022729"/>
    </source>
</evidence>
<evidence type="ECO:0000256" key="7">
    <source>
        <dbReference type="ARBA" id="ARBA00023237"/>
    </source>
</evidence>
<evidence type="ECO:0000256" key="2">
    <source>
        <dbReference type="ARBA" id="ARBA00008163"/>
    </source>
</evidence>
<feature type="chain" id="PRO_5025502804" description="47 kDa outer membrane protein" evidence="8">
    <location>
        <begin position="22"/>
        <end position="406"/>
    </location>
</feature>
<dbReference type="Pfam" id="PF03349">
    <property type="entry name" value="Toluene_X"/>
    <property type="match status" value="1"/>
</dbReference>
<evidence type="ECO:0000313" key="9">
    <source>
        <dbReference type="EMBL" id="VGO14488.1"/>
    </source>
</evidence>
<dbReference type="Gene3D" id="2.40.160.60">
    <property type="entry name" value="Outer membrane protein transport protein (OMPP1/FadL/TodX)"/>
    <property type="match status" value="1"/>
</dbReference>
<keyword evidence="3" id="KW-1134">Transmembrane beta strand</keyword>
<keyword evidence="10" id="KW-1185">Reference proteome</keyword>
<evidence type="ECO:0000256" key="3">
    <source>
        <dbReference type="ARBA" id="ARBA00022452"/>
    </source>
</evidence>
<evidence type="ECO:0000313" key="10">
    <source>
        <dbReference type="Proteomes" id="UP000366872"/>
    </source>
</evidence>
<sequence>MKKHLITTAIIAAAATTQLFATEGINLIGIGPVQQGTAGAGVASAKDSTWLILNPAGLTDVDMGVDASLQIFAPVRTMDSTVSYRANPDGSGSVGAQEDSSAFVIPSISGSFGCCHGENGFIGLGIYGTSGMGVDYGNNRISQDPTGQPQSTGDMMTELSIAKMTATYAYKAKDSGFSVGAGPIFVLSRLKTDMLIQDPTIPPPGPYDYASGEWDTAYGIGAIVGVNQKIGALSIGGSYMTEQWMSEFDDYNGLLGGSLNLPQQLTVGAAYNVLDNLELALDYRWVGWDELDTLGDTFNWDNQNIVKAGITWGATDALTLRGGISYGKSPIDENTAFGNALFPAIMETHLACGASYAWEKWAAHFAYIHALENSVTANGKDAGGMGAGTEITMYQNSLTAGVTYTF</sequence>
<dbReference type="EMBL" id="CAAHFG010000001">
    <property type="protein sequence ID" value="VGO14488.1"/>
    <property type="molecule type" value="Genomic_DNA"/>
</dbReference>